<evidence type="ECO:0000259" key="9">
    <source>
        <dbReference type="Pfam" id="PF10502"/>
    </source>
</evidence>
<comment type="similarity">
    <text evidence="2 8">Belongs to the peptidase S26 family.</text>
</comment>
<dbReference type="GO" id="GO:0016020">
    <property type="term" value="C:membrane"/>
    <property type="evidence" value="ECO:0007669"/>
    <property type="project" value="UniProtKB-SubCell"/>
</dbReference>
<organism evidence="10 11">
    <name type="scientific">Sphingomonas prati</name>
    <dbReference type="NCBI Taxonomy" id="1843237"/>
    <lineage>
        <taxon>Bacteria</taxon>
        <taxon>Pseudomonadati</taxon>
        <taxon>Pseudomonadota</taxon>
        <taxon>Alphaproteobacteria</taxon>
        <taxon>Sphingomonadales</taxon>
        <taxon>Sphingomonadaceae</taxon>
        <taxon>Sphingomonas</taxon>
    </lineage>
</organism>
<comment type="catalytic activity">
    <reaction evidence="1 8">
        <text>Cleavage of hydrophobic, N-terminal signal or leader sequences from secreted and periplasmic proteins.</text>
        <dbReference type="EC" id="3.4.21.89"/>
    </reaction>
</comment>
<feature type="active site" evidence="7">
    <location>
        <position position="171"/>
    </location>
</feature>
<feature type="active site" evidence="7">
    <location>
        <position position="209"/>
    </location>
</feature>
<name>A0A7W9BT62_9SPHN</name>
<dbReference type="InterPro" id="IPR036286">
    <property type="entry name" value="LexA/Signal_pep-like_sf"/>
</dbReference>
<evidence type="ECO:0000256" key="1">
    <source>
        <dbReference type="ARBA" id="ARBA00000677"/>
    </source>
</evidence>
<evidence type="ECO:0000313" key="10">
    <source>
        <dbReference type="EMBL" id="MBB5729645.1"/>
    </source>
</evidence>
<gene>
    <name evidence="10" type="ORF">FHS99_002130</name>
</gene>
<keyword evidence="5 8" id="KW-0645">Protease</keyword>
<evidence type="ECO:0000256" key="2">
    <source>
        <dbReference type="ARBA" id="ARBA00009370"/>
    </source>
</evidence>
<dbReference type="EC" id="3.4.21.89" evidence="3 8"/>
<dbReference type="InterPro" id="IPR000223">
    <property type="entry name" value="Pept_S26A_signal_pept_1"/>
</dbReference>
<accession>A0A7W9BT62</accession>
<evidence type="ECO:0000256" key="8">
    <source>
        <dbReference type="RuleBase" id="RU362042"/>
    </source>
</evidence>
<reference evidence="10 11" key="1">
    <citation type="submission" date="2020-08" db="EMBL/GenBank/DDBJ databases">
        <title>Genomic Encyclopedia of Type Strains, Phase IV (KMG-IV): sequencing the most valuable type-strain genomes for metagenomic binning, comparative biology and taxonomic classification.</title>
        <authorList>
            <person name="Goeker M."/>
        </authorList>
    </citation>
    <scope>NUCLEOTIDE SEQUENCE [LARGE SCALE GENOMIC DNA]</scope>
    <source>
        <strain evidence="10 11">DSM 103336</strain>
    </source>
</reference>
<dbReference type="InterPro" id="IPR019758">
    <property type="entry name" value="Pept_S26A_signal_pept_1_CS"/>
</dbReference>
<dbReference type="EMBL" id="JACIJR010000004">
    <property type="protein sequence ID" value="MBB5729645.1"/>
    <property type="molecule type" value="Genomic_DNA"/>
</dbReference>
<evidence type="ECO:0000256" key="6">
    <source>
        <dbReference type="ARBA" id="ARBA00022801"/>
    </source>
</evidence>
<proteinExistence type="inferred from homology"/>
<dbReference type="GO" id="GO:0006465">
    <property type="term" value="P:signal peptide processing"/>
    <property type="evidence" value="ECO:0007669"/>
    <property type="project" value="InterPro"/>
</dbReference>
<dbReference type="PRINTS" id="PR00727">
    <property type="entry name" value="LEADERPTASE"/>
</dbReference>
<protein>
    <recommendedName>
        <fullName evidence="4 8">Signal peptidase I</fullName>
        <ecNumber evidence="3 8">3.4.21.89</ecNumber>
    </recommendedName>
</protein>
<dbReference type="SUPFAM" id="SSF51306">
    <property type="entry name" value="LexA/Signal peptidase"/>
    <property type="match status" value="1"/>
</dbReference>
<keyword evidence="8" id="KW-1133">Transmembrane helix</keyword>
<dbReference type="PANTHER" id="PTHR43390">
    <property type="entry name" value="SIGNAL PEPTIDASE I"/>
    <property type="match status" value="1"/>
</dbReference>
<keyword evidence="11" id="KW-1185">Reference proteome</keyword>
<dbReference type="GO" id="GO:0004252">
    <property type="term" value="F:serine-type endopeptidase activity"/>
    <property type="evidence" value="ECO:0007669"/>
    <property type="project" value="InterPro"/>
</dbReference>
<dbReference type="Proteomes" id="UP000546701">
    <property type="component" value="Unassembled WGS sequence"/>
</dbReference>
<dbReference type="AlphaFoldDB" id="A0A7W9BT62"/>
<dbReference type="PANTHER" id="PTHR43390:SF1">
    <property type="entry name" value="CHLOROPLAST PROCESSING PEPTIDASE"/>
    <property type="match status" value="1"/>
</dbReference>
<dbReference type="Pfam" id="PF10502">
    <property type="entry name" value="Peptidase_S26"/>
    <property type="match status" value="1"/>
</dbReference>
<dbReference type="Gene3D" id="2.10.109.10">
    <property type="entry name" value="Umud Fragment, subunit A"/>
    <property type="match status" value="1"/>
</dbReference>
<comment type="caution">
    <text evidence="8">Lacks conserved residue(s) required for the propagation of feature annotation.</text>
</comment>
<feature type="transmembrane region" description="Helical" evidence="8">
    <location>
        <begin position="141"/>
        <end position="162"/>
    </location>
</feature>
<dbReference type="InterPro" id="IPR019533">
    <property type="entry name" value="Peptidase_S26"/>
</dbReference>
<keyword evidence="8" id="KW-0812">Transmembrane</keyword>
<evidence type="ECO:0000256" key="4">
    <source>
        <dbReference type="ARBA" id="ARBA00019232"/>
    </source>
</evidence>
<dbReference type="CDD" id="cd06530">
    <property type="entry name" value="S26_SPase_I"/>
    <property type="match status" value="1"/>
</dbReference>
<evidence type="ECO:0000256" key="7">
    <source>
        <dbReference type="PIRSR" id="PIRSR600223-1"/>
    </source>
</evidence>
<dbReference type="GO" id="GO:0009003">
    <property type="term" value="F:signal peptidase activity"/>
    <property type="evidence" value="ECO:0007669"/>
    <property type="project" value="UniProtKB-EC"/>
</dbReference>
<comment type="caution">
    <text evidence="10">The sequence shown here is derived from an EMBL/GenBank/DDBJ whole genome shotgun (WGS) entry which is preliminary data.</text>
</comment>
<feature type="domain" description="Peptidase S26" evidence="9">
    <location>
        <begin position="147"/>
        <end position="328"/>
    </location>
</feature>
<evidence type="ECO:0000256" key="5">
    <source>
        <dbReference type="ARBA" id="ARBA00022670"/>
    </source>
</evidence>
<keyword evidence="8" id="KW-0472">Membrane</keyword>
<dbReference type="RefSeq" id="WP_198350620.1">
    <property type="nucleotide sequence ID" value="NZ_WRPJ01000001.1"/>
</dbReference>
<sequence>MKERDAANRMDCCNPISLPAHDRANGETDLAQAIEDGTARSPLRRVGVAALNLLGTGFGLLRVGRARDAAIQMAVPIVVLYASALLFRVMPTATFRWGLVYVTIVVMIYLATLVTAVRLTWRYRAVRPATRPWWSRWYGILLAWILSGLAIGPAVTLCHQIYKPFFTPSESMGPTLALNEKFIAEMRFRGPARIGDVVLIKTPRAPYIKRIAAVAGDRIVMRAGVPIVNGRAADQQSLGEVTFLSSTGPEAAERLVERLPNERGAHQILDTGPSDVDDMAERTVPPGHVFVLGDNRDRSADSRSPMDQFGLEMVALDRIIGRPLFIHWSADRSRIGTPVTH</sequence>
<comment type="subcellular location">
    <subcellularLocation>
        <location evidence="8">Membrane</location>
        <topology evidence="8">Single-pass type II membrane protein</topology>
    </subcellularLocation>
</comment>
<dbReference type="PROSITE" id="PS00761">
    <property type="entry name" value="SPASE_I_3"/>
    <property type="match status" value="1"/>
</dbReference>
<evidence type="ECO:0000256" key="3">
    <source>
        <dbReference type="ARBA" id="ARBA00013208"/>
    </source>
</evidence>
<dbReference type="PROSITE" id="PS00501">
    <property type="entry name" value="SPASE_I_1"/>
    <property type="match status" value="1"/>
</dbReference>
<feature type="transmembrane region" description="Helical" evidence="8">
    <location>
        <begin position="99"/>
        <end position="121"/>
    </location>
</feature>
<dbReference type="InterPro" id="IPR019756">
    <property type="entry name" value="Pept_S26A_signal_pept_1_Ser-AS"/>
</dbReference>
<feature type="transmembrane region" description="Helical" evidence="8">
    <location>
        <begin position="69"/>
        <end position="87"/>
    </location>
</feature>
<dbReference type="NCBIfam" id="TIGR02227">
    <property type="entry name" value="sigpep_I_bact"/>
    <property type="match status" value="1"/>
</dbReference>
<evidence type="ECO:0000313" key="11">
    <source>
        <dbReference type="Proteomes" id="UP000546701"/>
    </source>
</evidence>
<keyword evidence="6 8" id="KW-0378">Hydrolase</keyword>